<evidence type="ECO:0000256" key="11">
    <source>
        <dbReference type="ARBA" id="ARBA00023284"/>
    </source>
</evidence>
<evidence type="ECO:0000313" key="19">
    <source>
        <dbReference type="EMBL" id="SDP08288.1"/>
    </source>
</evidence>
<keyword evidence="11 16" id="KW-0676">Redox-active center</keyword>
<keyword evidence="14" id="KW-0547">Nucleotide-binding</keyword>
<dbReference type="RefSeq" id="WP_245695068.1">
    <property type="nucleotide sequence ID" value="NZ_FNJI01000010.1"/>
</dbReference>
<keyword evidence="10" id="KW-1015">Disulfide bond</keyword>
<dbReference type="FunFam" id="3.30.390.30:FF:000001">
    <property type="entry name" value="Dihydrolipoyl dehydrogenase"/>
    <property type="match status" value="1"/>
</dbReference>
<gene>
    <name evidence="19" type="ORF">SAMN05660330_01754</name>
</gene>
<protein>
    <recommendedName>
        <fullName evidence="4 16">Dihydrolipoyl dehydrogenase</fullName>
        <ecNumber evidence="3 16">1.8.1.4</ecNumber>
    </recommendedName>
</protein>
<dbReference type="PRINTS" id="PR00411">
    <property type="entry name" value="PNDRDTASEI"/>
</dbReference>
<keyword evidence="5" id="KW-0963">Cytoplasm</keyword>
<dbReference type="PIRSF" id="PIRSF000350">
    <property type="entry name" value="Mercury_reductase_MerA"/>
    <property type="match status" value="1"/>
</dbReference>
<feature type="binding site" evidence="14">
    <location>
        <begin position="329"/>
        <end position="332"/>
    </location>
    <ligand>
        <name>FAD</name>
        <dbReference type="ChEBI" id="CHEBI:57692"/>
    </ligand>
</feature>
<evidence type="ECO:0000259" key="17">
    <source>
        <dbReference type="Pfam" id="PF02852"/>
    </source>
</evidence>
<dbReference type="InterPro" id="IPR012999">
    <property type="entry name" value="Pyr_OxRdtase_I_AS"/>
</dbReference>
<evidence type="ECO:0000256" key="13">
    <source>
        <dbReference type="PIRSR" id="PIRSR000350-2"/>
    </source>
</evidence>
<evidence type="ECO:0000259" key="18">
    <source>
        <dbReference type="Pfam" id="PF07992"/>
    </source>
</evidence>
<dbReference type="GO" id="GO:0005737">
    <property type="term" value="C:cytoplasm"/>
    <property type="evidence" value="ECO:0007669"/>
    <property type="project" value="UniProtKB-SubCell"/>
</dbReference>
<dbReference type="EMBL" id="FNJI01000010">
    <property type="protein sequence ID" value="SDP08288.1"/>
    <property type="molecule type" value="Genomic_DNA"/>
</dbReference>
<keyword evidence="20" id="KW-1185">Reference proteome</keyword>
<dbReference type="GO" id="GO:0006103">
    <property type="term" value="P:2-oxoglutarate metabolic process"/>
    <property type="evidence" value="ECO:0007669"/>
    <property type="project" value="TreeGrafter"/>
</dbReference>
<feature type="disulfide bond" description="Redox-active" evidence="15">
    <location>
        <begin position="38"/>
        <end position="43"/>
    </location>
</feature>
<keyword evidence="9 14" id="KW-0520">NAD</keyword>
<organism evidence="19 20">
    <name type="scientific">Desulforhopalus singaporensis</name>
    <dbReference type="NCBI Taxonomy" id="91360"/>
    <lineage>
        <taxon>Bacteria</taxon>
        <taxon>Pseudomonadati</taxon>
        <taxon>Thermodesulfobacteriota</taxon>
        <taxon>Desulfobulbia</taxon>
        <taxon>Desulfobulbales</taxon>
        <taxon>Desulfocapsaceae</taxon>
        <taxon>Desulforhopalus</taxon>
    </lineage>
</organism>
<name>A0A1H0PUV3_9BACT</name>
<evidence type="ECO:0000256" key="16">
    <source>
        <dbReference type="RuleBase" id="RU003692"/>
    </source>
</evidence>
<keyword evidence="6 16" id="KW-0285">Flavoprotein</keyword>
<keyword evidence="8 16" id="KW-0560">Oxidoreductase</keyword>
<evidence type="ECO:0000256" key="1">
    <source>
        <dbReference type="ARBA" id="ARBA00004496"/>
    </source>
</evidence>
<dbReference type="InterPro" id="IPR023753">
    <property type="entry name" value="FAD/NAD-binding_dom"/>
</dbReference>
<feature type="binding site" evidence="14">
    <location>
        <position position="200"/>
    </location>
    <ligand>
        <name>NAD(+)</name>
        <dbReference type="ChEBI" id="CHEBI:57540"/>
    </ligand>
</feature>
<comment type="catalytic activity">
    <reaction evidence="12 16">
        <text>N(6)-[(R)-dihydrolipoyl]-L-lysyl-[protein] + NAD(+) = N(6)-[(R)-lipoyl]-L-lysyl-[protein] + NADH + H(+)</text>
        <dbReference type="Rhea" id="RHEA:15045"/>
        <dbReference type="Rhea" id="RHEA-COMP:10474"/>
        <dbReference type="Rhea" id="RHEA-COMP:10475"/>
        <dbReference type="ChEBI" id="CHEBI:15378"/>
        <dbReference type="ChEBI" id="CHEBI:57540"/>
        <dbReference type="ChEBI" id="CHEBI:57945"/>
        <dbReference type="ChEBI" id="CHEBI:83099"/>
        <dbReference type="ChEBI" id="CHEBI:83100"/>
        <dbReference type="EC" id="1.8.1.4"/>
    </reaction>
</comment>
<dbReference type="Gene3D" id="3.30.390.30">
    <property type="match status" value="1"/>
</dbReference>
<dbReference type="PRINTS" id="PR00368">
    <property type="entry name" value="FADPNR"/>
</dbReference>
<feature type="binding site" evidence="14">
    <location>
        <position position="280"/>
    </location>
    <ligand>
        <name>NAD(+)</name>
        <dbReference type="ChEBI" id="CHEBI:57540"/>
    </ligand>
</feature>
<comment type="miscellaneous">
    <text evidence="16">The active site is a redox-active disulfide bond.</text>
</comment>
<evidence type="ECO:0000313" key="20">
    <source>
        <dbReference type="Proteomes" id="UP000199073"/>
    </source>
</evidence>
<sequence>MKIAIIGAGPGGYVAAIRAAQKGAEVVLVDKYKVGGTCLNYGCIPSKILKKTAEMLDSFSHCSEFGIDHGAGAKCNMAQLMKRKEQVIDTQAKGIHALLQKAKVTYVCGTAYFPKKNRLEVRSDDGSLSLYDWDKLILATGSSPSSIPSFPFDKTAVLSSDNLLDLTTIPQSITIVGAGVIGCEFAFIWNSLGADVTVIEALDRALPLPAVDRECSKIIAREMKKRKINLLVNKTVDSCTRSDSGLLQINTKLSPFCTKPSKKDAEEVIIESQKLAICIGRKPNSDTLGLDNIGVTTDARGWVVVDEKMQTSAENVYAIGDLLGPAKVMLAHVASTEAEVAVSNCFNDHREMVYDLVPGAIFTSPEIGTVGLSEEEAQKKHRNVRADSVLFRTSGKAQVLGELAGMAKIVSDGDSGKILGVHIAGPHATDLLGEASLAMQLGAKVEDLAHTIHAHPTLAEILMETSLKAINLPLHS</sequence>
<accession>A0A1H0PUV3</accession>
<evidence type="ECO:0000256" key="7">
    <source>
        <dbReference type="ARBA" id="ARBA00022827"/>
    </source>
</evidence>
<dbReference type="Proteomes" id="UP000199073">
    <property type="component" value="Unassembled WGS sequence"/>
</dbReference>
<evidence type="ECO:0000256" key="4">
    <source>
        <dbReference type="ARBA" id="ARBA00016961"/>
    </source>
</evidence>
<dbReference type="AlphaFoldDB" id="A0A1H0PUV3"/>
<evidence type="ECO:0000256" key="10">
    <source>
        <dbReference type="ARBA" id="ARBA00023157"/>
    </source>
</evidence>
<dbReference type="GO" id="GO:0004148">
    <property type="term" value="F:dihydrolipoyl dehydrogenase (NADH) activity"/>
    <property type="evidence" value="ECO:0007669"/>
    <property type="project" value="UniProtKB-EC"/>
</dbReference>
<feature type="binding site" evidence="14">
    <location>
        <begin position="140"/>
        <end position="142"/>
    </location>
    <ligand>
        <name>FAD</name>
        <dbReference type="ChEBI" id="CHEBI:57692"/>
    </ligand>
</feature>
<dbReference type="InterPro" id="IPR016156">
    <property type="entry name" value="FAD/NAD-linked_Rdtase_dimer_sf"/>
</dbReference>
<evidence type="ECO:0000256" key="2">
    <source>
        <dbReference type="ARBA" id="ARBA00007532"/>
    </source>
</evidence>
<dbReference type="Pfam" id="PF07992">
    <property type="entry name" value="Pyr_redox_2"/>
    <property type="match status" value="1"/>
</dbReference>
<evidence type="ECO:0000256" key="15">
    <source>
        <dbReference type="PIRSR" id="PIRSR000350-4"/>
    </source>
</evidence>
<evidence type="ECO:0000256" key="8">
    <source>
        <dbReference type="ARBA" id="ARBA00023002"/>
    </source>
</evidence>
<dbReference type="InterPro" id="IPR050151">
    <property type="entry name" value="Class-I_Pyr_Nuc-Dis_Oxidored"/>
</dbReference>
<dbReference type="STRING" id="91360.SAMN05660330_01754"/>
<feature type="active site" description="Proton acceptor" evidence="13">
    <location>
        <position position="455"/>
    </location>
</feature>
<proteinExistence type="inferred from homology"/>
<feature type="domain" description="FAD/NAD(P)-binding" evidence="18">
    <location>
        <begin position="1"/>
        <end position="338"/>
    </location>
</feature>
<feature type="domain" description="Pyridine nucleotide-disulphide oxidoreductase dimerisation" evidence="17">
    <location>
        <begin position="357"/>
        <end position="464"/>
    </location>
</feature>
<evidence type="ECO:0000256" key="5">
    <source>
        <dbReference type="ARBA" id="ARBA00022490"/>
    </source>
</evidence>
<reference evidence="19 20" key="1">
    <citation type="submission" date="2016-10" db="EMBL/GenBank/DDBJ databases">
        <authorList>
            <person name="de Groot N.N."/>
        </authorList>
    </citation>
    <scope>NUCLEOTIDE SEQUENCE [LARGE SCALE GENOMIC DNA]</scope>
    <source>
        <strain evidence="19 20">DSM 12130</strain>
    </source>
</reference>
<dbReference type="SUPFAM" id="SSF51905">
    <property type="entry name" value="FAD/NAD(P)-binding domain"/>
    <property type="match status" value="1"/>
</dbReference>
<dbReference type="InterPro" id="IPR036188">
    <property type="entry name" value="FAD/NAD-bd_sf"/>
</dbReference>
<evidence type="ECO:0000256" key="6">
    <source>
        <dbReference type="ARBA" id="ARBA00022630"/>
    </source>
</evidence>
<keyword evidence="7 14" id="KW-0274">FAD</keyword>
<dbReference type="InterPro" id="IPR001100">
    <property type="entry name" value="Pyr_nuc-diS_OxRdtase"/>
</dbReference>
<dbReference type="PROSITE" id="PS00076">
    <property type="entry name" value="PYRIDINE_REDOX_1"/>
    <property type="match status" value="1"/>
</dbReference>
<dbReference type="SUPFAM" id="SSF55424">
    <property type="entry name" value="FAD/NAD-linked reductases, dimerisation (C-terminal) domain"/>
    <property type="match status" value="1"/>
</dbReference>
<feature type="binding site" evidence="14">
    <location>
        <position position="47"/>
    </location>
    <ligand>
        <name>FAD</name>
        <dbReference type="ChEBI" id="CHEBI:57692"/>
    </ligand>
</feature>
<dbReference type="PANTHER" id="PTHR22912:SF217">
    <property type="entry name" value="DIHYDROLIPOYL DEHYDROGENASE"/>
    <property type="match status" value="1"/>
</dbReference>
<dbReference type="PANTHER" id="PTHR22912">
    <property type="entry name" value="DISULFIDE OXIDOREDUCTASE"/>
    <property type="match status" value="1"/>
</dbReference>
<dbReference type="GO" id="GO:0050660">
    <property type="term" value="F:flavin adenine dinucleotide binding"/>
    <property type="evidence" value="ECO:0007669"/>
    <property type="project" value="InterPro"/>
</dbReference>
<comment type="cofactor">
    <cofactor evidence="14 16">
        <name>FAD</name>
        <dbReference type="ChEBI" id="CHEBI:57692"/>
    </cofactor>
    <text evidence="14 16">Binds 1 FAD per subunit.</text>
</comment>
<evidence type="ECO:0000256" key="9">
    <source>
        <dbReference type="ARBA" id="ARBA00023027"/>
    </source>
</evidence>
<dbReference type="InterPro" id="IPR004099">
    <property type="entry name" value="Pyr_nucl-diS_OxRdtase_dimer"/>
</dbReference>
<comment type="similarity">
    <text evidence="2 16">Belongs to the class-I pyridine nucleotide-disulfide oxidoreductase family.</text>
</comment>
<feature type="binding site" evidence="14">
    <location>
        <position position="321"/>
    </location>
    <ligand>
        <name>FAD</name>
        <dbReference type="ChEBI" id="CHEBI:57692"/>
    </ligand>
</feature>
<dbReference type="Pfam" id="PF02852">
    <property type="entry name" value="Pyr_redox_dim"/>
    <property type="match status" value="1"/>
</dbReference>
<evidence type="ECO:0000256" key="12">
    <source>
        <dbReference type="ARBA" id="ARBA00049187"/>
    </source>
</evidence>
<dbReference type="Gene3D" id="3.50.50.60">
    <property type="entry name" value="FAD/NAD(P)-binding domain"/>
    <property type="match status" value="2"/>
</dbReference>
<dbReference type="EC" id="1.8.1.4" evidence="3 16"/>
<comment type="subcellular location">
    <subcellularLocation>
        <location evidence="1">Cytoplasm</location>
    </subcellularLocation>
</comment>
<evidence type="ECO:0000256" key="3">
    <source>
        <dbReference type="ARBA" id="ARBA00012608"/>
    </source>
</evidence>
<evidence type="ECO:0000256" key="14">
    <source>
        <dbReference type="PIRSR" id="PIRSR000350-3"/>
    </source>
</evidence>
<feature type="binding site" evidence="14">
    <location>
        <begin position="177"/>
        <end position="184"/>
    </location>
    <ligand>
        <name>NAD(+)</name>
        <dbReference type="ChEBI" id="CHEBI:57540"/>
    </ligand>
</feature>
<dbReference type="InterPro" id="IPR006258">
    <property type="entry name" value="Lipoamide_DH"/>
</dbReference>
<dbReference type="NCBIfam" id="TIGR01350">
    <property type="entry name" value="lipoamide_DH"/>
    <property type="match status" value="1"/>
</dbReference>